<protein>
    <submittedName>
        <fullName evidence="3">Acyl-CoA thioester hydrolase</fullName>
    </submittedName>
</protein>
<dbReference type="InterPro" id="IPR029069">
    <property type="entry name" value="HotDog_dom_sf"/>
</dbReference>
<dbReference type="InterPro" id="IPR050563">
    <property type="entry name" value="4-hydroxybenzoyl-CoA_TE"/>
</dbReference>
<dbReference type="CDD" id="cd00586">
    <property type="entry name" value="4HBT"/>
    <property type="match status" value="1"/>
</dbReference>
<evidence type="ECO:0000313" key="4">
    <source>
        <dbReference type="Proteomes" id="UP000192761"/>
    </source>
</evidence>
<evidence type="ECO:0000256" key="2">
    <source>
        <dbReference type="ARBA" id="ARBA00022801"/>
    </source>
</evidence>
<gene>
    <name evidence="3" type="ORF">SAMN02745857_00594</name>
</gene>
<keyword evidence="4" id="KW-1185">Reference proteome</keyword>
<dbReference type="SUPFAM" id="SSF54637">
    <property type="entry name" value="Thioesterase/thiol ester dehydrase-isomerase"/>
    <property type="match status" value="1"/>
</dbReference>
<organism evidence="3 4">
    <name type="scientific">Andreprevotia lacus DSM 23236</name>
    <dbReference type="NCBI Taxonomy" id="1121001"/>
    <lineage>
        <taxon>Bacteria</taxon>
        <taxon>Pseudomonadati</taxon>
        <taxon>Pseudomonadota</taxon>
        <taxon>Betaproteobacteria</taxon>
        <taxon>Neisseriales</taxon>
        <taxon>Chitinibacteraceae</taxon>
        <taxon>Andreprevotia</taxon>
    </lineage>
</organism>
<reference evidence="3 4" key="1">
    <citation type="submission" date="2017-04" db="EMBL/GenBank/DDBJ databases">
        <authorList>
            <person name="Afonso C.L."/>
            <person name="Miller P.J."/>
            <person name="Scott M.A."/>
            <person name="Spackman E."/>
            <person name="Goraichik I."/>
            <person name="Dimitrov K.M."/>
            <person name="Suarez D.L."/>
            <person name="Swayne D.E."/>
        </authorList>
    </citation>
    <scope>NUCLEOTIDE SEQUENCE [LARGE SCALE GENOMIC DNA]</scope>
    <source>
        <strain evidence="3 4">DSM 23236</strain>
    </source>
</reference>
<dbReference type="Proteomes" id="UP000192761">
    <property type="component" value="Unassembled WGS sequence"/>
</dbReference>
<accession>A0A1W1X3T4</accession>
<dbReference type="AlphaFoldDB" id="A0A1W1X3T4"/>
<dbReference type="Gene3D" id="3.10.129.10">
    <property type="entry name" value="Hotdog Thioesterase"/>
    <property type="match status" value="1"/>
</dbReference>
<proteinExistence type="inferred from homology"/>
<evidence type="ECO:0000256" key="1">
    <source>
        <dbReference type="ARBA" id="ARBA00005953"/>
    </source>
</evidence>
<sequence>MTEPTATRPPLGTSVDWIVPFHDLDPLEICWHGHYVRYFEYARTALLQQLDYDYPQMRESGYSWPVIELQIRYAQPLRYQQRIRISATIVEWENRLKIRYEIRDADSGQRLTHGHTVQVAVDMASNSMCFVSPPILLQKLGVPRP</sequence>
<dbReference type="OrthoDB" id="9800856at2"/>
<comment type="similarity">
    <text evidence="1">Belongs to the 4-hydroxybenzoyl-CoA thioesterase family.</text>
</comment>
<name>A0A1W1X3T4_9NEIS</name>
<dbReference type="EMBL" id="FWXD01000002">
    <property type="protein sequence ID" value="SMC18586.1"/>
    <property type="molecule type" value="Genomic_DNA"/>
</dbReference>
<dbReference type="GO" id="GO:0047617">
    <property type="term" value="F:fatty acyl-CoA hydrolase activity"/>
    <property type="evidence" value="ECO:0007669"/>
    <property type="project" value="TreeGrafter"/>
</dbReference>
<dbReference type="PANTHER" id="PTHR31793:SF27">
    <property type="entry name" value="NOVEL THIOESTERASE SUPERFAMILY DOMAIN AND SAPOSIN A-TYPE DOMAIN CONTAINING PROTEIN (0610012H03RIK)"/>
    <property type="match status" value="1"/>
</dbReference>
<dbReference type="RefSeq" id="WP_084089047.1">
    <property type="nucleotide sequence ID" value="NZ_FWXD01000002.1"/>
</dbReference>
<dbReference type="Pfam" id="PF13279">
    <property type="entry name" value="4HBT_2"/>
    <property type="match status" value="1"/>
</dbReference>
<evidence type="ECO:0000313" key="3">
    <source>
        <dbReference type="EMBL" id="SMC18586.1"/>
    </source>
</evidence>
<keyword evidence="2 3" id="KW-0378">Hydrolase</keyword>
<dbReference type="PANTHER" id="PTHR31793">
    <property type="entry name" value="4-HYDROXYBENZOYL-COA THIOESTERASE FAMILY MEMBER"/>
    <property type="match status" value="1"/>
</dbReference>
<dbReference type="STRING" id="1121001.SAMN02745857_00594"/>